<organism evidence="2 3">
    <name type="scientific">Araneus ventricosus</name>
    <name type="common">Orbweaver spider</name>
    <name type="synonym">Epeira ventricosa</name>
    <dbReference type="NCBI Taxonomy" id="182803"/>
    <lineage>
        <taxon>Eukaryota</taxon>
        <taxon>Metazoa</taxon>
        <taxon>Ecdysozoa</taxon>
        <taxon>Arthropoda</taxon>
        <taxon>Chelicerata</taxon>
        <taxon>Arachnida</taxon>
        <taxon>Araneae</taxon>
        <taxon>Araneomorphae</taxon>
        <taxon>Entelegynae</taxon>
        <taxon>Araneoidea</taxon>
        <taxon>Araneidae</taxon>
        <taxon>Araneus</taxon>
    </lineage>
</organism>
<dbReference type="PANTHER" id="PTHR24559:SF444">
    <property type="entry name" value="REVERSE TRANSCRIPTASE DOMAIN-CONTAINING PROTEIN"/>
    <property type="match status" value="1"/>
</dbReference>
<dbReference type="Pfam" id="PF00078">
    <property type="entry name" value="RVT_1"/>
    <property type="match status" value="1"/>
</dbReference>
<dbReference type="InterPro" id="IPR000477">
    <property type="entry name" value="RT_dom"/>
</dbReference>
<dbReference type="Gene3D" id="3.10.10.10">
    <property type="entry name" value="HIV Type 1 Reverse Transcriptase, subunit A, domain 1"/>
    <property type="match status" value="1"/>
</dbReference>
<evidence type="ECO:0000313" key="2">
    <source>
        <dbReference type="EMBL" id="GBN80014.1"/>
    </source>
</evidence>
<dbReference type="PROSITE" id="PS50878">
    <property type="entry name" value="RT_POL"/>
    <property type="match status" value="1"/>
</dbReference>
<dbReference type="InterPro" id="IPR043502">
    <property type="entry name" value="DNA/RNA_pol_sf"/>
</dbReference>
<dbReference type="CDD" id="cd01647">
    <property type="entry name" value="RT_LTR"/>
    <property type="match status" value="1"/>
</dbReference>
<dbReference type="SUPFAM" id="SSF56672">
    <property type="entry name" value="DNA/RNA polymerases"/>
    <property type="match status" value="1"/>
</dbReference>
<evidence type="ECO:0000259" key="1">
    <source>
        <dbReference type="PROSITE" id="PS50878"/>
    </source>
</evidence>
<feature type="domain" description="Reverse transcriptase" evidence="1">
    <location>
        <begin position="1"/>
        <end position="148"/>
    </location>
</feature>
<comment type="caution">
    <text evidence="2">The sequence shown here is derived from an EMBL/GenBank/DDBJ whole genome shotgun (WGS) entry which is preliminary data.</text>
</comment>
<dbReference type="GO" id="GO:0071897">
    <property type="term" value="P:DNA biosynthetic process"/>
    <property type="evidence" value="ECO:0007669"/>
    <property type="project" value="UniProtKB-ARBA"/>
</dbReference>
<dbReference type="InterPro" id="IPR043128">
    <property type="entry name" value="Rev_trsase/Diguanyl_cyclase"/>
</dbReference>
<keyword evidence="3" id="KW-1185">Reference proteome</keyword>
<evidence type="ECO:0000313" key="3">
    <source>
        <dbReference type="Proteomes" id="UP000499080"/>
    </source>
</evidence>
<protein>
    <submittedName>
        <fullName evidence="2">Transposon Ty3-I Gag-Pol polyprotein</fullName>
    </submittedName>
</protein>
<name>A0A4Y2RVV1_ARAVE</name>
<dbReference type="PANTHER" id="PTHR24559">
    <property type="entry name" value="TRANSPOSON TY3-I GAG-POL POLYPROTEIN"/>
    <property type="match status" value="1"/>
</dbReference>
<dbReference type="InterPro" id="IPR053134">
    <property type="entry name" value="RNA-dir_DNA_polymerase"/>
</dbReference>
<gene>
    <name evidence="2" type="primary">TY3B-I_862</name>
    <name evidence="2" type="ORF">AVEN_219877_1</name>
</gene>
<sequence length="159" mass="18137">MLGFSTSYTTYTYEQKIVGGCTNDCSHILQDAKIFSSINLVRAYQQIPDHEADIPKTAITRPFGLFEYTVYGLRNATQTFQRFMNTVLMGLDFVFCYLDDNLVSSSDEETHKTNLRILFKRLDEYGLCINLSKCILGVPKIKFLGYEISTVGLTQVQKK</sequence>
<dbReference type="OrthoDB" id="41323at2759"/>
<reference evidence="2 3" key="1">
    <citation type="journal article" date="2019" name="Sci. Rep.">
        <title>Orb-weaving spider Araneus ventricosus genome elucidates the spidroin gene catalogue.</title>
        <authorList>
            <person name="Kono N."/>
            <person name="Nakamura H."/>
            <person name="Ohtoshi R."/>
            <person name="Moran D.A.P."/>
            <person name="Shinohara A."/>
            <person name="Yoshida Y."/>
            <person name="Fujiwara M."/>
            <person name="Mori M."/>
            <person name="Tomita M."/>
            <person name="Arakawa K."/>
        </authorList>
    </citation>
    <scope>NUCLEOTIDE SEQUENCE [LARGE SCALE GENOMIC DNA]</scope>
</reference>
<accession>A0A4Y2RVV1</accession>
<dbReference type="Gene3D" id="3.30.70.270">
    <property type="match status" value="1"/>
</dbReference>
<proteinExistence type="predicted"/>
<dbReference type="EMBL" id="BGPR01018740">
    <property type="protein sequence ID" value="GBN80014.1"/>
    <property type="molecule type" value="Genomic_DNA"/>
</dbReference>
<dbReference type="AlphaFoldDB" id="A0A4Y2RVV1"/>
<dbReference type="Proteomes" id="UP000499080">
    <property type="component" value="Unassembled WGS sequence"/>
</dbReference>